<dbReference type="Proteomes" id="UP001642260">
    <property type="component" value="Unassembled WGS sequence"/>
</dbReference>
<proteinExistence type="predicted"/>
<evidence type="ECO:0000313" key="1">
    <source>
        <dbReference type="EMBL" id="CAH8358817.1"/>
    </source>
</evidence>
<comment type="caution">
    <text evidence="1">The sequence shown here is derived from an EMBL/GenBank/DDBJ whole genome shotgun (WGS) entry which is preliminary data.</text>
</comment>
<gene>
    <name evidence="1" type="ORF">ERUC_LOCUS24573</name>
</gene>
<protein>
    <submittedName>
        <fullName evidence="1">Uncharacterized protein</fullName>
    </submittedName>
</protein>
<name>A0ABC8KJL3_ERUVS</name>
<evidence type="ECO:0000313" key="2">
    <source>
        <dbReference type="Proteomes" id="UP001642260"/>
    </source>
</evidence>
<reference evidence="1 2" key="1">
    <citation type="submission" date="2022-03" db="EMBL/GenBank/DDBJ databases">
        <authorList>
            <person name="Macdonald S."/>
            <person name="Ahmed S."/>
            <person name="Newling K."/>
        </authorList>
    </citation>
    <scope>NUCLEOTIDE SEQUENCE [LARGE SCALE GENOMIC DNA]</scope>
</reference>
<organism evidence="1 2">
    <name type="scientific">Eruca vesicaria subsp. sativa</name>
    <name type="common">Garden rocket</name>
    <name type="synonym">Eruca sativa</name>
    <dbReference type="NCBI Taxonomy" id="29727"/>
    <lineage>
        <taxon>Eukaryota</taxon>
        <taxon>Viridiplantae</taxon>
        <taxon>Streptophyta</taxon>
        <taxon>Embryophyta</taxon>
        <taxon>Tracheophyta</taxon>
        <taxon>Spermatophyta</taxon>
        <taxon>Magnoliopsida</taxon>
        <taxon>eudicotyledons</taxon>
        <taxon>Gunneridae</taxon>
        <taxon>Pentapetalae</taxon>
        <taxon>rosids</taxon>
        <taxon>malvids</taxon>
        <taxon>Brassicales</taxon>
        <taxon>Brassicaceae</taxon>
        <taxon>Brassiceae</taxon>
        <taxon>Eruca</taxon>
    </lineage>
</organism>
<dbReference type="EMBL" id="CAKOAT010254043">
    <property type="protein sequence ID" value="CAH8358817.1"/>
    <property type="molecule type" value="Genomic_DNA"/>
</dbReference>
<sequence>MSVIRDPILNCGPWRKLFFFVRISADSIDEGCIPLLRSRSNPNPYTNPLAPFPADLVAARDLLRNMLSFWSSFTRFLSDSWVAEDVDSDLDDPTLSHVPLRGTEAESFKGKRIILGGIKFFVDDFILPVWDQNLAFGDGSGSSDLPLPDFDQFFADLPTDLDPPPPTEEWRRLEVVVEGSCRMNGGLDVLSSALEASNREAMVYSFKAEKAEKDLTRVHNEVLE</sequence>
<keyword evidence="2" id="KW-1185">Reference proteome</keyword>
<accession>A0ABC8KJL3</accession>
<dbReference type="AlphaFoldDB" id="A0ABC8KJL3"/>